<evidence type="ECO:0000256" key="5">
    <source>
        <dbReference type="ARBA" id="ARBA00022989"/>
    </source>
</evidence>
<proteinExistence type="inferred from homology"/>
<evidence type="ECO:0000256" key="7">
    <source>
        <dbReference type="RuleBase" id="RU363032"/>
    </source>
</evidence>
<keyword evidence="11" id="KW-1185">Reference proteome</keyword>
<keyword evidence="4 7" id="KW-0812">Transmembrane</keyword>
<name>A0A918DZR1_9ACTN</name>
<feature type="domain" description="ABC transmembrane type-1" evidence="9">
    <location>
        <begin position="92"/>
        <end position="304"/>
    </location>
</feature>
<sequence length="313" mass="34722">MASTELKKSPSAPRGRPRRTRRLSSRDRAVLGLMVGIPALVHIGLVWLPAFGSVLLSFTRWDGIGGFDTIEWAGFDNYRQIFTNYPPFWPALQHNVIWLVFFLLVPTTFGLFLAVQLDKNIKGSRLYQSAIYLPVMLSLAIVGFIWQLVYSPEQGLINNILGRTGQGDLIDWLGDPSLNLWAVLVAASWRHVGYIMILYLAGLKSVDPSLREAAAIDGASSRQAFWHVVFPALRPVNVVVLVVSVIDSLRAFDIVYVINKGTNGLELLSVLVTNNIVGEASRIGYGSALAVILLAISLSFIIPYVRSIFREQR</sequence>
<dbReference type="SUPFAM" id="SSF161098">
    <property type="entry name" value="MetI-like"/>
    <property type="match status" value="1"/>
</dbReference>
<dbReference type="Gene3D" id="1.10.3720.10">
    <property type="entry name" value="MetI-like"/>
    <property type="match status" value="1"/>
</dbReference>
<feature type="region of interest" description="Disordered" evidence="8">
    <location>
        <begin position="1"/>
        <end position="23"/>
    </location>
</feature>
<accession>A0A918DZR1</accession>
<dbReference type="PANTHER" id="PTHR30193:SF37">
    <property type="entry name" value="INNER MEMBRANE ABC TRANSPORTER PERMEASE PROTEIN YCJO"/>
    <property type="match status" value="1"/>
</dbReference>
<feature type="transmembrane region" description="Helical" evidence="7">
    <location>
        <begin position="180"/>
        <end position="203"/>
    </location>
</feature>
<dbReference type="Proteomes" id="UP000641932">
    <property type="component" value="Unassembled WGS sequence"/>
</dbReference>
<comment type="similarity">
    <text evidence="7">Belongs to the binding-protein-dependent transport system permease family.</text>
</comment>
<feature type="transmembrane region" description="Helical" evidence="7">
    <location>
        <begin position="283"/>
        <end position="305"/>
    </location>
</feature>
<evidence type="ECO:0000313" key="10">
    <source>
        <dbReference type="EMBL" id="GGO96168.1"/>
    </source>
</evidence>
<feature type="transmembrane region" description="Helical" evidence="7">
    <location>
        <begin position="224"/>
        <end position="246"/>
    </location>
</feature>
<dbReference type="InterPro" id="IPR000515">
    <property type="entry name" value="MetI-like"/>
</dbReference>
<evidence type="ECO:0000256" key="1">
    <source>
        <dbReference type="ARBA" id="ARBA00004651"/>
    </source>
</evidence>
<dbReference type="RefSeq" id="WP_189134510.1">
    <property type="nucleotide sequence ID" value="NZ_BMMS01000028.1"/>
</dbReference>
<dbReference type="PANTHER" id="PTHR30193">
    <property type="entry name" value="ABC TRANSPORTER PERMEASE PROTEIN"/>
    <property type="match status" value="1"/>
</dbReference>
<evidence type="ECO:0000256" key="6">
    <source>
        <dbReference type="ARBA" id="ARBA00023136"/>
    </source>
</evidence>
<evidence type="ECO:0000256" key="4">
    <source>
        <dbReference type="ARBA" id="ARBA00022692"/>
    </source>
</evidence>
<dbReference type="Pfam" id="PF00528">
    <property type="entry name" value="BPD_transp_1"/>
    <property type="match status" value="1"/>
</dbReference>
<dbReference type="GO" id="GO:0005886">
    <property type="term" value="C:plasma membrane"/>
    <property type="evidence" value="ECO:0007669"/>
    <property type="project" value="UniProtKB-SubCell"/>
</dbReference>
<evidence type="ECO:0000256" key="3">
    <source>
        <dbReference type="ARBA" id="ARBA00022475"/>
    </source>
</evidence>
<keyword evidence="5 7" id="KW-1133">Transmembrane helix</keyword>
<gene>
    <name evidence="10" type="ORF">GCM10012280_55050</name>
</gene>
<evidence type="ECO:0000256" key="2">
    <source>
        <dbReference type="ARBA" id="ARBA00022448"/>
    </source>
</evidence>
<dbReference type="AlphaFoldDB" id="A0A918DZR1"/>
<feature type="transmembrane region" description="Helical" evidence="7">
    <location>
        <begin position="96"/>
        <end position="117"/>
    </location>
</feature>
<reference evidence="10" key="1">
    <citation type="journal article" date="2014" name="Int. J. Syst. Evol. Microbiol.">
        <title>Complete genome sequence of Corynebacterium casei LMG S-19264T (=DSM 44701T), isolated from a smear-ripened cheese.</title>
        <authorList>
            <consortium name="US DOE Joint Genome Institute (JGI-PGF)"/>
            <person name="Walter F."/>
            <person name="Albersmeier A."/>
            <person name="Kalinowski J."/>
            <person name="Ruckert C."/>
        </authorList>
    </citation>
    <scope>NUCLEOTIDE SEQUENCE</scope>
    <source>
        <strain evidence="10">CGMCC 4.7201</strain>
    </source>
</reference>
<dbReference type="CDD" id="cd06261">
    <property type="entry name" value="TM_PBP2"/>
    <property type="match status" value="1"/>
</dbReference>
<keyword evidence="6 7" id="KW-0472">Membrane</keyword>
<evidence type="ECO:0000259" key="9">
    <source>
        <dbReference type="PROSITE" id="PS50928"/>
    </source>
</evidence>
<evidence type="ECO:0000256" key="8">
    <source>
        <dbReference type="SAM" id="MobiDB-lite"/>
    </source>
</evidence>
<reference evidence="10" key="2">
    <citation type="submission" date="2020-09" db="EMBL/GenBank/DDBJ databases">
        <authorList>
            <person name="Sun Q."/>
            <person name="Zhou Y."/>
        </authorList>
    </citation>
    <scope>NUCLEOTIDE SEQUENCE</scope>
    <source>
        <strain evidence="10">CGMCC 4.7201</strain>
    </source>
</reference>
<protein>
    <recommendedName>
        <fullName evidence="9">ABC transmembrane type-1 domain-containing protein</fullName>
    </recommendedName>
</protein>
<comment type="caution">
    <text evidence="10">The sequence shown here is derived from an EMBL/GenBank/DDBJ whole genome shotgun (WGS) entry which is preliminary data.</text>
</comment>
<feature type="transmembrane region" description="Helical" evidence="7">
    <location>
        <begin position="29"/>
        <end position="50"/>
    </location>
</feature>
<dbReference type="GO" id="GO:0055085">
    <property type="term" value="P:transmembrane transport"/>
    <property type="evidence" value="ECO:0007669"/>
    <property type="project" value="InterPro"/>
</dbReference>
<evidence type="ECO:0000313" key="11">
    <source>
        <dbReference type="Proteomes" id="UP000641932"/>
    </source>
</evidence>
<dbReference type="PROSITE" id="PS50928">
    <property type="entry name" value="ABC_TM1"/>
    <property type="match status" value="1"/>
</dbReference>
<comment type="subcellular location">
    <subcellularLocation>
        <location evidence="1 7">Cell membrane</location>
        <topology evidence="1 7">Multi-pass membrane protein</topology>
    </subcellularLocation>
</comment>
<keyword evidence="2 7" id="KW-0813">Transport</keyword>
<dbReference type="InterPro" id="IPR035906">
    <property type="entry name" value="MetI-like_sf"/>
</dbReference>
<dbReference type="EMBL" id="BMMS01000028">
    <property type="protein sequence ID" value="GGO96168.1"/>
    <property type="molecule type" value="Genomic_DNA"/>
</dbReference>
<feature type="transmembrane region" description="Helical" evidence="7">
    <location>
        <begin position="129"/>
        <end position="149"/>
    </location>
</feature>
<keyword evidence="3" id="KW-1003">Cell membrane</keyword>
<dbReference type="InterPro" id="IPR051393">
    <property type="entry name" value="ABC_transporter_permease"/>
</dbReference>
<organism evidence="10 11">
    <name type="scientific">Wenjunlia tyrosinilytica</name>
    <dbReference type="NCBI Taxonomy" id="1544741"/>
    <lineage>
        <taxon>Bacteria</taxon>
        <taxon>Bacillati</taxon>
        <taxon>Actinomycetota</taxon>
        <taxon>Actinomycetes</taxon>
        <taxon>Kitasatosporales</taxon>
        <taxon>Streptomycetaceae</taxon>
        <taxon>Wenjunlia</taxon>
    </lineage>
</organism>